<feature type="non-terminal residue" evidence="2">
    <location>
        <position position="1"/>
    </location>
</feature>
<comment type="caution">
    <text evidence="2">The sequence shown here is derived from an EMBL/GenBank/DDBJ whole genome shotgun (WGS) entry which is preliminary data.</text>
</comment>
<proteinExistence type="predicted"/>
<protein>
    <submittedName>
        <fullName evidence="2">Uncharacterized protein</fullName>
    </submittedName>
</protein>
<organism evidence="2 3">
    <name type="scientific">Prorocentrum cordatum</name>
    <dbReference type="NCBI Taxonomy" id="2364126"/>
    <lineage>
        <taxon>Eukaryota</taxon>
        <taxon>Sar</taxon>
        <taxon>Alveolata</taxon>
        <taxon>Dinophyceae</taxon>
        <taxon>Prorocentrales</taxon>
        <taxon>Prorocentraceae</taxon>
        <taxon>Prorocentrum</taxon>
    </lineage>
</organism>
<keyword evidence="3" id="KW-1185">Reference proteome</keyword>
<evidence type="ECO:0000313" key="3">
    <source>
        <dbReference type="Proteomes" id="UP001189429"/>
    </source>
</evidence>
<feature type="region of interest" description="Disordered" evidence="1">
    <location>
        <begin position="1"/>
        <end position="216"/>
    </location>
</feature>
<accession>A0ABN9RK85</accession>
<evidence type="ECO:0000313" key="2">
    <source>
        <dbReference type="EMBL" id="CAK0819544.1"/>
    </source>
</evidence>
<name>A0ABN9RK85_9DINO</name>
<gene>
    <name evidence="2" type="ORF">PCOR1329_LOCUS21510</name>
</gene>
<reference evidence="2" key="1">
    <citation type="submission" date="2023-10" db="EMBL/GenBank/DDBJ databases">
        <authorList>
            <person name="Chen Y."/>
            <person name="Shah S."/>
            <person name="Dougan E. K."/>
            <person name="Thang M."/>
            <person name="Chan C."/>
        </authorList>
    </citation>
    <scope>NUCLEOTIDE SEQUENCE [LARGE SCALE GENOMIC DNA]</scope>
</reference>
<sequence>PQGRPPGADAAALAGAGGPRRAAGRPGSRVFHGSRRAGEVEAHGPGRHPATLGVRGHHLCISGPVGAAAVQPRERRGLSSPAGRRGRAAARRAAGPPAEQAEAPAGHAACPCSAPRHRAGALRREEEGDAPAWCPRRRQGRRPGLAGAGEARDADVDVGPAAVRRHRRGLGPRPARRRVARPGRRRRRAAARGARHGRRLRARRGHGGRGARGRAV</sequence>
<dbReference type="Proteomes" id="UP001189429">
    <property type="component" value="Unassembled WGS sequence"/>
</dbReference>
<dbReference type="EMBL" id="CAUYUJ010007093">
    <property type="protein sequence ID" value="CAK0819544.1"/>
    <property type="molecule type" value="Genomic_DNA"/>
</dbReference>
<feature type="compositionally biased region" description="Basic residues" evidence="1">
    <location>
        <begin position="163"/>
        <end position="216"/>
    </location>
</feature>
<evidence type="ECO:0000256" key="1">
    <source>
        <dbReference type="SAM" id="MobiDB-lite"/>
    </source>
</evidence>
<feature type="compositionally biased region" description="Low complexity" evidence="1">
    <location>
        <begin position="91"/>
        <end position="109"/>
    </location>
</feature>
<feature type="compositionally biased region" description="Low complexity" evidence="1">
    <location>
        <begin position="1"/>
        <end position="27"/>
    </location>
</feature>
<feature type="non-terminal residue" evidence="2">
    <location>
        <position position="216"/>
    </location>
</feature>